<reference evidence="1 2" key="1">
    <citation type="submission" date="2023-12" db="EMBL/GenBank/DDBJ databases">
        <title>Novel species of the genus Arcicella isolated from rivers.</title>
        <authorList>
            <person name="Lu H."/>
        </authorList>
    </citation>
    <scope>NUCLEOTIDE SEQUENCE [LARGE SCALE GENOMIC DNA]</scope>
    <source>
        <strain evidence="1 2">LMG 21963</strain>
    </source>
</reference>
<dbReference type="Proteomes" id="UP001304671">
    <property type="component" value="Unassembled WGS sequence"/>
</dbReference>
<accession>A0ABU5QQ94</accession>
<evidence type="ECO:0000313" key="2">
    <source>
        <dbReference type="Proteomes" id="UP001304671"/>
    </source>
</evidence>
<protein>
    <submittedName>
        <fullName evidence="1">Uncharacterized protein</fullName>
    </submittedName>
</protein>
<sequence length="70" mass="7921">MSDLFTCFPSLTTSISNPQYLKNLTDILKAEPSLGVGFFTTPLCHAFLEGNLRRQRVNNYMNKLKTKTHG</sequence>
<name>A0ABU5QQ94_9BACT</name>
<dbReference type="EMBL" id="JAYFUL010000028">
    <property type="protein sequence ID" value="MEA5259257.1"/>
    <property type="molecule type" value="Genomic_DNA"/>
</dbReference>
<dbReference type="RefSeq" id="WP_323250764.1">
    <property type="nucleotide sequence ID" value="NZ_JAYFUL010000028.1"/>
</dbReference>
<organism evidence="1 2">
    <name type="scientific">Arcicella aquatica</name>
    <dbReference type="NCBI Taxonomy" id="217141"/>
    <lineage>
        <taxon>Bacteria</taxon>
        <taxon>Pseudomonadati</taxon>
        <taxon>Bacteroidota</taxon>
        <taxon>Cytophagia</taxon>
        <taxon>Cytophagales</taxon>
        <taxon>Flectobacillaceae</taxon>
        <taxon>Arcicella</taxon>
    </lineage>
</organism>
<gene>
    <name evidence="1" type="ORF">VB264_15780</name>
</gene>
<comment type="caution">
    <text evidence="1">The sequence shown here is derived from an EMBL/GenBank/DDBJ whole genome shotgun (WGS) entry which is preliminary data.</text>
</comment>
<proteinExistence type="predicted"/>
<evidence type="ECO:0000313" key="1">
    <source>
        <dbReference type="EMBL" id="MEA5259257.1"/>
    </source>
</evidence>
<keyword evidence="2" id="KW-1185">Reference proteome</keyword>